<proteinExistence type="predicted"/>
<gene>
    <name evidence="1" type="ORF">HOP51_06890</name>
</gene>
<comment type="caution">
    <text evidence="1">The sequence shown here is derived from an EMBL/GenBank/DDBJ whole genome shotgun (WGS) entry which is preliminary data.</text>
</comment>
<dbReference type="Proteomes" id="UP001320122">
    <property type="component" value="Unassembled WGS sequence"/>
</dbReference>
<name>A0ABS9ADN5_9GAMM</name>
<dbReference type="EMBL" id="JABFTT010000004">
    <property type="protein sequence ID" value="MCE8019844.1"/>
    <property type="molecule type" value="Genomic_DNA"/>
</dbReference>
<keyword evidence="2" id="KW-1185">Reference proteome</keyword>
<accession>A0ABS9ADN5</accession>
<reference evidence="1 2" key="1">
    <citation type="journal article" date="2021" name="Front. Microbiol.">
        <title>Aerobic Denitrification and Heterotrophic Sulfur Oxidation in the Genus Halomonas Revealed by Six Novel Species Characterizations and Genome-Based Analysis.</title>
        <authorList>
            <person name="Wang L."/>
            <person name="Shao Z."/>
        </authorList>
    </citation>
    <scope>NUCLEOTIDE SEQUENCE [LARGE SCALE GENOMIC DNA]</scope>
    <source>
        <strain evidence="1 2">MCCC 1A11036</strain>
    </source>
</reference>
<evidence type="ECO:0000313" key="1">
    <source>
        <dbReference type="EMBL" id="MCE8019844.1"/>
    </source>
</evidence>
<evidence type="ECO:0008006" key="3">
    <source>
        <dbReference type="Google" id="ProtNLM"/>
    </source>
</evidence>
<protein>
    <recommendedName>
        <fullName evidence="3">Toxin CptA</fullName>
    </recommendedName>
</protein>
<dbReference type="RefSeq" id="WP_234273210.1">
    <property type="nucleotide sequence ID" value="NZ_JABFTT010000004.1"/>
</dbReference>
<organism evidence="1 2">
    <name type="scientific">Billgrantia zhangzhouensis</name>
    <dbReference type="NCBI Taxonomy" id="2733481"/>
    <lineage>
        <taxon>Bacteria</taxon>
        <taxon>Pseudomonadati</taxon>
        <taxon>Pseudomonadota</taxon>
        <taxon>Gammaproteobacteria</taxon>
        <taxon>Oceanospirillales</taxon>
        <taxon>Halomonadaceae</taxon>
        <taxon>Billgrantia</taxon>
    </lineage>
</organism>
<sequence length="130" mass="14848">MPRTPTTIHVVPSRLAWCSQGLLGLVVTGSVLSHAPGWLTLPALVWLVPLGWWAWRGQFRGELLMQPESGGGWRWSWRPPAVTEAFPVELRCVYFGPWLIGLEIDRQRAWLWPDSASREALRQLRRALAR</sequence>
<evidence type="ECO:0000313" key="2">
    <source>
        <dbReference type="Proteomes" id="UP001320122"/>
    </source>
</evidence>